<accession>A0A6B2KWB8</accession>
<dbReference type="GO" id="GO:0005737">
    <property type="term" value="C:cytoplasm"/>
    <property type="evidence" value="ECO:0007669"/>
    <property type="project" value="UniProtKB-SubCell"/>
</dbReference>
<dbReference type="InterPro" id="IPR029071">
    <property type="entry name" value="Ubiquitin-like_domsf"/>
</dbReference>
<dbReference type="InterPro" id="IPR014352">
    <property type="entry name" value="FERM/acyl-CoA-bd_prot_sf"/>
</dbReference>
<dbReference type="PROSITE" id="PS50057">
    <property type="entry name" value="FERM_3"/>
    <property type="match status" value="1"/>
</dbReference>
<dbReference type="SMART" id="SM00307">
    <property type="entry name" value="ILWEQ"/>
    <property type="match status" value="1"/>
</dbReference>
<evidence type="ECO:0000259" key="4">
    <source>
        <dbReference type="PROSITE" id="PS50057"/>
    </source>
</evidence>
<dbReference type="CDD" id="cd14473">
    <property type="entry name" value="FERM_B-lobe"/>
    <property type="match status" value="1"/>
</dbReference>
<dbReference type="Gene3D" id="1.20.120.230">
    <property type="entry name" value="Alpha-catenin/vinculin-like"/>
    <property type="match status" value="1"/>
</dbReference>
<feature type="coiled-coil region" evidence="3">
    <location>
        <begin position="2369"/>
        <end position="2396"/>
    </location>
</feature>
<dbReference type="SMART" id="SM00295">
    <property type="entry name" value="B41"/>
    <property type="match status" value="1"/>
</dbReference>
<keyword evidence="3" id="KW-0175">Coiled coil</keyword>
<sequence length="2400" mass="262803">MRFGAELPVNEVLKEIKLKQFDEKLAALQKDHGLFMPPKPDIGRKGEWLDNHKTLRFYDLQNDDVLEYKKKHRNLTVRLADGTSKRMVIDDSQTVGGISAAIGQKLGVKSSFFEFSLRKVSNKIRWLDDHKTLHEQDIGPEEELEYGKKYFFTDDLVDKDDPHTLNLLYWEANRAILESRYPTTRTDAKDFAALQMQVVFGDHKPQHKERSYLNPTTFLPLAYQKDKKIIDDIVRDHKKLCGMNELSAKFRYMQLVRSLKFYGTTYFHCIERKKDSKKSAPVIFGISKSKLTKLEPNFTLIKEWTFAMLRRWLALKDLLTVDFGDGEGDYLEFVTEDADAISQLIAGYIELILKTRSDQSRAVADSSEEEAQIEFQDVDVGTGNIGIAAMYLPNYGQYAGIGASYGGDEKLNPQQSLVSQPFTKTNRLDVVDLATAARASIMLSAELGESTFVKPPVKLPEEAWQHQFTNHKNNIQKGVGELVDHFKGKETLTKAQLDAKAKEIYIDLKGMAAAARNLVSMNPANTSYIITSKAVAEAVGNLFKLIGSADLIDVPSMATSLEEAKKSIENGFLLLENANLNCQVDQGSHLLLLNVVSAVNTKFENLLAVAEKTSAFASADMNKWLKEVHAMKDVQLTNLTHLTPYVLNSTVLDRIHNSESILLAAGKQVLARAIKGGVTEEVQTLLGNLNEELSQELTRLNDALKVVEPLIYTPEGNVHSPVIQILENLATLRSDIDNPKVVLDVLTTISDVPRQLSYAINHMYAPPDASGNWNSDRLVKAASLVTDTLRDLLGLGRDYKPHNLAMKEKILMDATELETQAYLILSDIGSQTALSALHYSSKVSAAALLRLQTTIAECIPHIVDGTIKRELHKSMEEVSVIFPKILEALEISVKADAKELKPHYNLRDLVQYELPIVIKLIESAKGALSELEAVPEKKERLDKSVSEASKEISDLVKSLQDYSELGYENEMLDVFPQFEIARAELETAEFLAESGQLRNIMGQEKERAQKLLTKTIEKLRIASAELANAAKTGAPLGTNIKQMASLITSLTENARTVAASYTSRPAQKKILGRAKELVSNSIDMISQSRTLSIDPKSRPKKKALEKSNQVLTQNLGDLLNSYQGVDITDINKAIGNIKSTAKTLQPLVGEENFEELSPQIVSAVKALDTAINQMQLDARIHPERVNYQANVTSKTATTLMELLSYAGGAAEELSDDLLALAKELADRLANLLASTGKTAQSHSDANVDDLLKNTEAVNETLNEIAAVFGSSIAADTASDHLLDLVIKVDTNSIELVSGTREDILGEFLACAREFARSQNKLVDAARASDVGVGVYAKETALLAEKMLTAAKAANVAKSSNSTLDGARIIKGIEFLLDNLQDTQKVYGIAKQIAAATGNLISVAKSRAQEETDPSARQKILNNAKELVAASTDFAHAVRTAAIEKDKKSVEVLVKAGQKLTDATLKLEKSMKLKEDDFNESAKKLLLDSRALAVTTVDLINSSTAVLSNPESKRANEELNLKSASASAALQVVLTECGSLNPTIQKCDEIAAALHEAAMEIEMILSTDSLPKNIQKDSHEKIIQISRKIAANIKELPVYLNAENEQFSSFLSQFEVNGPSLSKSLLLYPTSNHDQKITLLTNGKNLLFNLRDLINSVKSSLLSDPSATANLMKYSDLSNKYLGLILQNIQSDTALYSSLEKYAQDIQTEKNNLPVKSESIPYAQARVPFLSTARDISTLVTTLINTNKKNTGEIGIISGRLAELIPDFNIKLSVCHASSSIPEAKEEMVSLGKTVCVDVGELIKLIKNNTEGKENMREVLDAYNKVNINLTKLIGTVEKGSIGEVMVEKAIGNIKAAILKLTLADLSSRNGAPSTENEKKEPLSAFKERFSAILNKLSDSCADIKKTVKNGEIELGEAAGTIAADICEAIDEALTMKNITINPNYQRDVCSLMMEIASETSELIVASKYAQRNIHDNTASKMITFFSRDITEKTHKVLNVIEDASKDLQRYQSEIDTHKQRILQTINASSLSRQTGTPEQCVETTRSVLSAIGKLLHSGMPPISDFSSHLSTITSSTEKLLKITKSVAEMADDIDIEKVINSSAMSIARSLLSLFESLSSHIPVAPPPSPLPAGLDDSASTVASSVNAYVFALKRLPNTESISTMDSGSTDDLEEQAEKELMKCAQIIADAAKSLLSTQRESTKATLSLNQDDINDAIIDAARVITEATGTLVKRSIVAQKERRQPTGSTSTYHKDPTWANGLISGAQAVAGSVQQLVKSANAAVEGSAEEVALVVSAQGVATSTAHLLTAARAKADASSAAQISLANAAGSVSSATKQLVTVARAVSEFEAEEEEVEAFVVGTVGIRREMEQQTKVMQLEKQLETERRALMDMRKMRYKK</sequence>
<feature type="domain" description="FERM" evidence="4">
    <location>
        <begin position="73"/>
        <end position="356"/>
    </location>
</feature>
<dbReference type="InterPro" id="IPR019749">
    <property type="entry name" value="Band_41_domain"/>
</dbReference>
<evidence type="ECO:0000256" key="2">
    <source>
        <dbReference type="ARBA" id="ARBA00022490"/>
    </source>
</evidence>
<dbReference type="Pfam" id="PF00373">
    <property type="entry name" value="FERM_M"/>
    <property type="match status" value="1"/>
</dbReference>
<dbReference type="InterPro" id="IPR019747">
    <property type="entry name" value="FERM_CS"/>
</dbReference>
<dbReference type="Gene3D" id="1.20.1410.10">
    <property type="entry name" value="I/LWEQ domain"/>
    <property type="match status" value="1"/>
</dbReference>
<dbReference type="Pfam" id="PF21865">
    <property type="entry name" value="TLN1-like_RS"/>
    <property type="match status" value="1"/>
</dbReference>
<name>A0A6B2KWB8_9EUKA</name>
<evidence type="ECO:0000313" key="6">
    <source>
        <dbReference type="EMBL" id="NDV28972.1"/>
    </source>
</evidence>
<dbReference type="Gene3D" id="1.20.80.10">
    <property type="match status" value="1"/>
</dbReference>
<dbReference type="SUPFAM" id="SSF47031">
    <property type="entry name" value="Second domain of FERM"/>
    <property type="match status" value="1"/>
</dbReference>
<dbReference type="InterPro" id="IPR054060">
    <property type="entry name" value="TLN1-like_RS"/>
</dbReference>
<dbReference type="InterPro" id="IPR002558">
    <property type="entry name" value="ILWEQ_dom"/>
</dbReference>
<dbReference type="SUPFAM" id="SSF54236">
    <property type="entry name" value="Ubiquitin-like"/>
    <property type="match status" value="1"/>
</dbReference>
<dbReference type="InterPro" id="IPR035964">
    <property type="entry name" value="I/LWEQ_dom_sf"/>
</dbReference>
<dbReference type="InterPro" id="IPR002404">
    <property type="entry name" value="IRS_PTB"/>
</dbReference>
<dbReference type="GO" id="GO:0098609">
    <property type="term" value="P:cell-cell adhesion"/>
    <property type="evidence" value="ECO:0007669"/>
    <property type="project" value="TreeGrafter"/>
</dbReference>
<dbReference type="InterPro" id="IPR019748">
    <property type="entry name" value="FERM_central"/>
</dbReference>
<dbReference type="Pfam" id="PF16511">
    <property type="entry name" value="FERM_f0"/>
    <property type="match status" value="1"/>
</dbReference>
<dbReference type="GO" id="GO:0005886">
    <property type="term" value="C:plasma membrane"/>
    <property type="evidence" value="ECO:0007669"/>
    <property type="project" value="TreeGrafter"/>
</dbReference>
<keyword evidence="2" id="KW-0963">Cytoplasm</keyword>
<dbReference type="Gene3D" id="2.30.29.30">
    <property type="entry name" value="Pleckstrin-homology domain (PH domain)/Phosphotyrosine-binding domain (PTB)"/>
    <property type="match status" value="1"/>
</dbReference>
<dbReference type="PANTHER" id="PTHR19981:SF1">
    <property type="entry name" value="RHEA, ISOFORM B"/>
    <property type="match status" value="1"/>
</dbReference>
<dbReference type="InterPro" id="IPR011993">
    <property type="entry name" value="PH-like_dom_sf"/>
</dbReference>
<dbReference type="Pfam" id="PF02174">
    <property type="entry name" value="IRS"/>
    <property type="match status" value="1"/>
</dbReference>
<reference evidence="6" key="1">
    <citation type="journal article" date="2020" name="J. Eukaryot. Microbiol.">
        <title>De novo Sequencing, Assembly and Annotation of the Transcriptome for the Free-Living Testate Amoeba Arcella intermedia.</title>
        <authorList>
            <person name="Ribeiro G.M."/>
            <person name="Porfirio-Sousa A.L."/>
            <person name="Maurer-Alcala X.X."/>
            <person name="Katz L.A."/>
            <person name="Lahr D.J.G."/>
        </authorList>
    </citation>
    <scope>NUCLEOTIDE SEQUENCE</scope>
</reference>
<dbReference type="Gene3D" id="1.20.1420.10">
    <property type="entry name" value="Talin, central domain"/>
    <property type="match status" value="3"/>
</dbReference>
<evidence type="ECO:0000256" key="3">
    <source>
        <dbReference type="SAM" id="Coils"/>
    </source>
</evidence>
<dbReference type="InterPro" id="IPR000299">
    <property type="entry name" value="FERM_domain"/>
</dbReference>
<evidence type="ECO:0000256" key="1">
    <source>
        <dbReference type="ARBA" id="ARBA00004496"/>
    </source>
</evidence>
<comment type="subcellular location">
    <subcellularLocation>
        <location evidence="1">Cytoplasm</location>
    </subcellularLocation>
</comment>
<proteinExistence type="predicted"/>
<feature type="domain" description="I/LWEQ" evidence="5">
    <location>
        <begin position="2164"/>
        <end position="2400"/>
    </location>
</feature>
<dbReference type="EMBL" id="GIBP01000003">
    <property type="protein sequence ID" value="NDV28972.1"/>
    <property type="molecule type" value="Transcribed_RNA"/>
</dbReference>
<dbReference type="Pfam" id="PF01608">
    <property type="entry name" value="I_LWEQ"/>
    <property type="match status" value="1"/>
</dbReference>
<dbReference type="SUPFAM" id="SSF47220">
    <property type="entry name" value="alpha-catenin/vinculin-like"/>
    <property type="match status" value="1"/>
</dbReference>
<feature type="coiled-coil region" evidence="3">
    <location>
        <begin position="2000"/>
        <end position="2027"/>
    </location>
</feature>
<dbReference type="SUPFAM" id="SSF109885">
    <property type="entry name" value="I/LWEQ domain"/>
    <property type="match status" value="1"/>
</dbReference>
<dbReference type="GO" id="GO:0030036">
    <property type="term" value="P:actin cytoskeleton organization"/>
    <property type="evidence" value="ECO:0007669"/>
    <property type="project" value="TreeGrafter"/>
</dbReference>
<dbReference type="InterPro" id="IPR032425">
    <property type="entry name" value="FERM_f0"/>
</dbReference>
<dbReference type="PROSITE" id="PS00661">
    <property type="entry name" value="FERM_2"/>
    <property type="match status" value="1"/>
</dbReference>
<organism evidence="6">
    <name type="scientific">Arcella intermedia</name>
    <dbReference type="NCBI Taxonomy" id="1963864"/>
    <lineage>
        <taxon>Eukaryota</taxon>
        <taxon>Amoebozoa</taxon>
        <taxon>Tubulinea</taxon>
        <taxon>Elardia</taxon>
        <taxon>Arcellinida</taxon>
        <taxon>Sphaerothecina</taxon>
        <taxon>Arcellidae</taxon>
        <taxon>Arcella</taxon>
    </lineage>
</organism>
<evidence type="ECO:0008006" key="7">
    <source>
        <dbReference type="Google" id="ProtNLM"/>
    </source>
</evidence>
<dbReference type="InterPro" id="IPR035963">
    <property type="entry name" value="FERM_2"/>
</dbReference>
<dbReference type="GO" id="GO:0051015">
    <property type="term" value="F:actin filament binding"/>
    <property type="evidence" value="ECO:0007669"/>
    <property type="project" value="InterPro"/>
</dbReference>
<evidence type="ECO:0000259" key="5">
    <source>
        <dbReference type="PROSITE" id="PS50945"/>
    </source>
</evidence>
<dbReference type="PROSITE" id="PS50945">
    <property type="entry name" value="I_LWEQ"/>
    <property type="match status" value="1"/>
</dbReference>
<dbReference type="SUPFAM" id="SSF50729">
    <property type="entry name" value="PH domain-like"/>
    <property type="match status" value="1"/>
</dbReference>
<dbReference type="Gene3D" id="3.10.20.90">
    <property type="entry name" value="Phosphatidylinositol 3-kinase Catalytic Subunit, Chain A, domain 1"/>
    <property type="match status" value="2"/>
</dbReference>
<protein>
    <recommendedName>
        <fullName evidence="7">FERM domain-containing protein</fullName>
    </recommendedName>
</protein>
<dbReference type="PANTHER" id="PTHR19981">
    <property type="entry name" value="TALIN"/>
    <property type="match status" value="1"/>
</dbReference>
<dbReference type="InterPro" id="IPR036723">
    <property type="entry name" value="Alpha-catenin/vinculin-like_sf"/>
</dbReference>